<protein>
    <submittedName>
        <fullName evidence="1">Uncharacterized protein</fullName>
    </submittedName>
</protein>
<gene>
    <name evidence="1" type="ORF">AADV58_12565</name>
</gene>
<dbReference type="Proteomes" id="UP001479520">
    <property type="component" value="Chromosome"/>
</dbReference>
<accession>A0ABZ2XDR4</accession>
<keyword evidence="2" id="KW-1185">Reference proteome</keyword>
<dbReference type="EMBL" id="CP151406">
    <property type="protein sequence ID" value="WZJ20779.1"/>
    <property type="molecule type" value="Genomic_DNA"/>
</dbReference>
<sequence>MSLQNQTEIACNHWVAQVRSRSGSNVLIHIHRGAPIVAKDAMSIARKTANFGKVAGLSPVGPCSVHLDEDC</sequence>
<evidence type="ECO:0000313" key="2">
    <source>
        <dbReference type="Proteomes" id="UP001479520"/>
    </source>
</evidence>
<proteinExistence type="predicted"/>
<evidence type="ECO:0000313" key="1">
    <source>
        <dbReference type="EMBL" id="WZJ20779.1"/>
    </source>
</evidence>
<dbReference type="RefSeq" id="WP_341743356.1">
    <property type="nucleotide sequence ID" value="NZ_CP151406.1"/>
</dbReference>
<reference evidence="1 2" key="1">
    <citation type="submission" date="2024-04" db="EMBL/GenBank/DDBJ databases">
        <title>Dissimilatory iodate-reducing microorganisms contribute to the enrichment of iodine in groundwater.</title>
        <authorList>
            <person name="Jiang Z."/>
        </authorList>
    </citation>
    <scope>NUCLEOTIDE SEQUENCE [LARGE SCALE GENOMIC DNA]</scope>
    <source>
        <strain evidence="1 2">NCP973</strain>
    </source>
</reference>
<organism evidence="1 2">
    <name type="scientific">Azonexus hydrophilus</name>
    <dbReference type="NCBI Taxonomy" id="418702"/>
    <lineage>
        <taxon>Bacteria</taxon>
        <taxon>Pseudomonadati</taxon>
        <taxon>Pseudomonadota</taxon>
        <taxon>Betaproteobacteria</taxon>
        <taxon>Rhodocyclales</taxon>
        <taxon>Azonexaceae</taxon>
        <taxon>Azonexus</taxon>
    </lineage>
</organism>
<name>A0ABZ2XDR4_9RHOO</name>